<dbReference type="HOGENOM" id="CLU_045683_0_0_4"/>
<dbReference type="Proteomes" id="UP000008385">
    <property type="component" value="Chromosome"/>
</dbReference>
<dbReference type="STRING" id="365046.Rta_05910"/>
<dbReference type="PANTHER" id="PTHR42928:SF5">
    <property type="entry name" value="BLR1237 PROTEIN"/>
    <property type="match status" value="1"/>
</dbReference>
<keyword evidence="3" id="KW-0675">Receptor</keyword>
<dbReference type="InterPro" id="IPR005064">
    <property type="entry name" value="BUG"/>
</dbReference>
<reference evidence="3 4" key="2">
    <citation type="journal article" date="2011" name="PLoS ONE">
        <title>The Cyst-Dividing Bacterium Ramlibacter tataouinensis TTB310 Genome Reveals a Well-Stocked Toolbox for Adaptation to a Desert Environment.</title>
        <authorList>
            <person name="De Luca G."/>
            <person name="Barakat M."/>
            <person name="Ortet P."/>
            <person name="Fochesato S."/>
            <person name="Jourlin-Castelli C."/>
            <person name="Ansaldi M."/>
            <person name="Py B."/>
            <person name="Fichant G."/>
            <person name="Coutinho P.M."/>
            <person name="Voulhoux R."/>
            <person name="Bastien O."/>
            <person name="Marechal E."/>
            <person name="Henrissat B."/>
            <person name="Quentin Y."/>
            <person name="Noirot P."/>
            <person name="Filloux A."/>
            <person name="Mejean V."/>
            <person name="Dubow M.S."/>
            <person name="Barras F."/>
            <person name="Barbe V."/>
            <person name="Weissenbach J."/>
            <person name="Mihalcescu I."/>
            <person name="Vermeglio A."/>
            <person name="Achouak W."/>
            <person name="Heulin T."/>
        </authorList>
    </citation>
    <scope>NUCLEOTIDE SEQUENCE [LARGE SCALE GENOMIC DNA]</scope>
    <source>
        <strain evidence="4">ATCC BAA-407 / DSM 14655 / LMG 21543 / TTB310</strain>
    </source>
</reference>
<comment type="similarity">
    <text evidence="1">Belongs to the UPF0065 (bug) family.</text>
</comment>
<sequence length="327" mass="34885">MRKIAKTLLGLAFTAACLLSGTAVLAQAYPSKPIRMIVPFPAGGTTDIVARIVAQRMSESMGQPVLVENRGGAGGAIGADVVAKAPPDGYTIMMHNLTFPLSSVAQTLSKRSPFNPETDFEGVAIAVYVPFVWTAHPGVPAKDLRELGNLLRGSPGLQYNYGSTGPGSTMHVLGEAFKRDAKVQMEHVPFKGAAPLKQELLAGRLQVGGDQLSSSLAEIKAGTLKALATTASKRIPGLPDVPTVRELGFPNLELEGWNGVFAPAKTPREVLDRLNREVVAAVKHPDVQKRLADMGAEAVGSTGAEQDAIFRRQMDQFRPIIRDMKID</sequence>
<evidence type="ECO:0000256" key="2">
    <source>
        <dbReference type="SAM" id="SignalP"/>
    </source>
</evidence>
<dbReference type="PATRIC" id="fig|365046.3.peg.606"/>
<feature type="chain" id="PRO_5003335343" evidence="2">
    <location>
        <begin position="27"/>
        <end position="327"/>
    </location>
</feature>
<dbReference type="PIRSF" id="PIRSF017082">
    <property type="entry name" value="YflP"/>
    <property type="match status" value="1"/>
</dbReference>
<dbReference type="SUPFAM" id="SSF53850">
    <property type="entry name" value="Periplasmic binding protein-like II"/>
    <property type="match status" value="1"/>
</dbReference>
<evidence type="ECO:0000313" key="4">
    <source>
        <dbReference type="Proteomes" id="UP000008385"/>
    </source>
</evidence>
<gene>
    <name evidence="3" type="primary">tctC</name>
    <name evidence="3" type="ordered locus">Rta_05910</name>
</gene>
<keyword evidence="2" id="KW-0732">Signal</keyword>
<dbReference type="InterPro" id="IPR042100">
    <property type="entry name" value="Bug_dom1"/>
</dbReference>
<dbReference type="KEGG" id="rta:Rta_05910"/>
<protein>
    <submittedName>
        <fullName evidence="3">Candidate extracytoplasmic binding receptor</fullName>
    </submittedName>
</protein>
<name>F5XW99_RAMTT</name>
<feature type="signal peptide" evidence="2">
    <location>
        <begin position="1"/>
        <end position="26"/>
    </location>
</feature>
<dbReference type="AlphaFoldDB" id="F5XW99"/>
<dbReference type="EMBL" id="CP000245">
    <property type="protein sequence ID" value="AEG91669.1"/>
    <property type="molecule type" value="Genomic_DNA"/>
</dbReference>
<organism evidence="3 4">
    <name type="scientific">Ramlibacter tataouinensis (strain ATCC BAA-407 / DSM 14655 / LMG 21543 / TTB310)</name>
    <dbReference type="NCBI Taxonomy" id="365046"/>
    <lineage>
        <taxon>Bacteria</taxon>
        <taxon>Pseudomonadati</taxon>
        <taxon>Pseudomonadota</taxon>
        <taxon>Betaproteobacteria</taxon>
        <taxon>Burkholderiales</taxon>
        <taxon>Comamonadaceae</taxon>
        <taxon>Ramlibacter</taxon>
    </lineage>
</organism>
<dbReference type="PANTHER" id="PTHR42928">
    <property type="entry name" value="TRICARBOXYLATE-BINDING PROTEIN"/>
    <property type="match status" value="1"/>
</dbReference>
<dbReference type="RefSeq" id="WP_013899902.1">
    <property type="nucleotide sequence ID" value="NC_015677.1"/>
</dbReference>
<dbReference type="Gene3D" id="3.40.190.150">
    <property type="entry name" value="Bordetella uptake gene, domain 1"/>
    <property type="match status" value="1"/>
</dbReference>
<proteinExistence type="inferred from homology"/>
<evidence type="ECO:0000256" key="1">
    <source>
        <dbReference type="ARBA" id="ARBA00006987"/>
    </source>
</evidence>
<evidence type="ECO:0000313" key="3">
    <source>
        <dbReference type="EMBL" id="AEG91669.1"/>
    </source>
</evidence>
<dbReference type="OrthoDB" id="8886334at2"/>
<accession>F5XW99</accession>
<keyword evidence="4" id="KW-1185">Reference proteome</keyword>
<dbReference type="PROSITE" id="PS51257">
    <property type="entry name" value="PROKAR_LIPOPROTEIN"/>
    <property type="match status" value="1"/>
</dbReference>
<dbReference type="Pfam" id="PF03401">
    <property type="entry name" value="TctC"/>
    <property type="match status" value="1"/>
</dbReference>
<dbReference type="Gene3D" id="3.40.190.10">
    <property type="entry name" value="Periplasmic binding protein-like II"/>
    <property type="match status" value="1"/>
</dbReference>
<reference evidence="4" key="1">
    <citation type="submission" date="2006-01" db="EMBL/GenBank/DDBJ databases">
        <title>Genome of the cyst-dividing bacterium Ramlibacter tataouinensis.</title>
        <authorList>
            <person name="Barakat M."/>
            <person name="Ortet P."/>
            <person name="De Luca G."/>
            <person name="Jourlin-Castelli C."/>
            <person name="Ansaldi M."/>
            <person name="Py B."/>
            <person name="Fichant G."/>
            <person name="Coutinho P."/>
            <person name="Voulhoux R."/>
            <person name="Bastien O."/>
            <person name="Roy S."/>
            <person name="Marechal E."/>
            <person name="Henrissat B."/>
            <person name="Quentin Y."/>
            <person name="Noirot P."/>
            <person name="Filloux A."/>
            <person name="Mejean V."/>
            <person name="DuBow M."/>
            <person name="Barras F."/>
            <person name="Heulin T."/>
        </authorList>
    </citation>
    <scope>NUCLEOTIDE SEQUENCE [LARGE SCALE GENOMIC DNA]</scope>
    <source>
        <strain evidence="4">ATCC BAA-407 / DSM 14655 / LMG 21543 / TTB310</strain>
    </source>
</reference>
<dbReference type="eggNOG" id="COG3181">
    <property type="taxonomic scope" value="Bacteria"/>
</dbReference>